<evidence type="ECO:0000256" key="4">
    <source>
        <dbReference type="ARBA" id="ARBA00022679"/>
    </source>
</evidence>
<dbReference type="InterPro" id="IPR029044">
    <property type="entry name" value="Nucleotide-diphossugar_trans"/>
</dbReference>
<comment type="caution">
    <text evidence="10">The sequence shown here is derived from an EMBL/GenBank/DDBJ whole genome shotgun (WGS) entry which is preliminary data.</text>
</comment>
<evidence type="ECO:0000259" key="9">
    <source>
        <dbReference type="Pfam" id="PF13632"/>
    </source>
</evidence>
<evidence type="ECO:0000256" key="3">
    <source>
        <dbReference type="ARBA" id="ARBA00022676"/>
    </source>
</evidence>
<keyword evidence="4" id="KW-0808">Transferase</keyword>
<comment type="pathway">
    <text evidence="2">Glycan metabolism.</text>
</comment>
<protein>
    <submittedName>
        <fullName evidence="10">Glycosyltransferase family 2 protein</fullName>
    </submittedName>
</protein>
<dbReference type="RefSeq" id="WP_386674755.1">
    <property type="nucleotide sequence ID" value="NZ_JBHLTG010000009.1"/>
</dbReference>
<gene>
    <name evidence="10" type="ORF">ACFFGH_27960</name>
</gene>
<dbReference type="InterPro" id="IPR050321">
    <property type="entry name" value="Glycosyltr_2/OpgH_subfam"/>
</dbReference>
<dbReference type="EMBL" id="JBHLTG010000009">
    <property type="protein sequence ID" value="MFC0681684.1"/>
    <property type="molecule type" value="Genomic_DNA"/>
</dbReference>
<feature type="transmembrane region" description="Helical" evidence="8">
    <location>
        <begin position="346"/>
        <end position="373"/>
    </location>
</feature>
<accession>A0ABV6RYK5</accession>
<dbReference type="Proteomes" id="UP001589896">
    <property type="component" value="Unassembled WGS sequence"/>
</dbReference>
<reference evidence="10 11" key="1">
    <citation type="submission" date="2024-09" db="EMBL/GenBank/DDBJ databases">
        <authorList>
            <person name="Sun Q."/>
            <person name="Mori K."/>
        </authorList>
    </citation>
    <scope>NUCLEOTIDE SEQUENCE [LARGE SCALE GENOMIC DNA]</scope>
    <source>
        <strain evidence="10 11">KCTC 23076</strain>
    </source>
</reference>
<dbReference type="PANTHER" id="PTHR43867:SF2">
    <property type="entry name" value="CELLULOSE SYNTHASE CATALYTIC SUBUNIT A [UDP-FORMING]"/>
    <property type="match status" value="1"/>
</dbReference>
<dbReference type="InterPro" id="IPR001173">
    <property type="entry name" value="Glyco_trans_2-like"/>
</dbReference>
<evidence type="ECO:0000256" key="6">
    <source>
        <dbReference type="ARBA" id="ARBA00022989"/>
    </source>
</evidence>
<comment type="subcellular location">
    <subcellularLocation>
        <location evidence="1">Membrane</location>
        <topology evidence="1">Multi-pass membrane protein</topology>
    </subcellularLocation>
</comment>
<evidence type="ECO:0000256" key="1">
    <source>
        <dbReference type="ARBA" id="ARBA00004141"/>
    </source>
</evidence>
<keyword evidence="6 8" id="KW-1133">Transmembrane helix</keyword>
<keyword evidence="5 8" id="KW-0812">Transmembrane</keyword>
<dbReference type="SUPFAM" id="SSF53448">
    <property type="entry name" value="Nucleotide-diphospho-sugar transferases"/>
    <property type="match status" value="1"/>
</dbReference>
<feature type="transmembrane region" description="Helical" evidence="8">
    <location>
        <begin position="412"/>
        <end position="434"/>
    </location>
</feature>
<sequence length="531" mass="56901">MLHPKPARARFGVRGPRATPARFWGAIALVWAVLLVAFAFAIAPSFATGSPVEVAALGVFAVASGILWLGGIRYLAMWVSGGMWRGAVRLARDDRALASARVALIACAADDFNADALRRSIAQQRDVTVVILDDSKSEAGKRAVDLFAAETGAEVLRRSDRRGFKAGNLNTGIERIASRFDYVVLLDSDDVLPPDFVERALGHFARDPKVGIVQARHVAWRGDSAFTAQFAGLLGTHIDVTQRARSAGGFSMFMGRGAMISLEAYRAAGGIPELVMEDVAFSLEVHRAGYRVAYAPEIVCTEDYPVDYAAFRSQHRKLVEGTTEFVRRSWRRILGSRMRWYEKIDLLFEQLMIPFGAVVGLSLLTAGVVLFAAGDDVRAPLWVAGMTSLSIAAPLLPEAARLLRAEGFGSAARYLVLAAALYGSVLVLTVRAAAKVMLGRKATFRVTPKTRGVGGRFSAVRMLRAELIVAVLAAGFGLFVLGSVVPVLALIGPTLAALYLDSLASRPAPVELIAGRGVPGTTVRHADTVGV</sequence>
<organism evidence="10 11">
    <name type="scientific">Lysobacter korlensis</name>
    <dbReference type="NCBI Taxonomy" id="553636"/>
    <lineage>
        <taxon>Bacteria</taxon>
        <taxon>Pseudomonadati</taxon>
        <taxon>Pseudomonadota</taxon>
        <taxon>Gammaproteobacteria</taxon>
        <taxon>Lysobacterales</taxon>
        <taxon>Lysobacteraceae</taxon>
        <taxon>Lysobacter</taxon>
    </lineage>
</organism>
<dbReference type="Pfam" id="PF13632">
    <property type="entry name" value="Glyco_trans_2_3"/>
    <property type="match status" value="1"/>
</dbReference>
<proteinExistence type="predicted"/>
<evidence type="ECO:0000313" key="10">
    <source>
        <dbReference type="EMBL" id="MFC0681684.1"/>
    </source>
</evidence>
<dbReference type="Gene3D" id="3.90.550.10">
    <property type="entry name" value="Spore Coat Polysaccharide Biosynthesis Protein SpsA, Chain A"/>
    <property type="match status" value="1"/>
</dbReference>
<feature type="transmembrane region" description="Helical" evidence="8">
    <location>
        <begin position="54"/>
        <end position="76"/>
    </location>
</feature>
<keyword evidence="3" id="KW-0328">Glycosyltransferase</keyword>
<feature type="transmembrane region" description="Helical" evidence="8">
    <location>
        <begin position="467"/>
        <end position="500"/>
    </location>
</feature>
<keyword evidence="11" id="KW-1185">Reference proteome</keyword>
<evidence type="ECO:0000313" key="11">
    <source>
        <dbReference type="Proteomes" id="UP001589896"/>
    </source>
</evidence>
<feature type="domain" description="Glycosyltransferase 2-like" evidence="9">
    <location>
        <begin position="182"/>
        <end position="344"/>
    </location>
</feature>
<evidence type="ECO:0000256" key="2">
    <source>
        <dbReference type="ARBA" id="ARBA00004881"/>
    </source>
</evidence>
<evidence type="ECO:0000256" key="7">
    <source>
        <dbReference type="ARBA" id="ARBA00023136"/>
    </source>
</evidence>
<name>A0ABV6RYK5_9GAMM</name>
<evidence type="ECO:0000256" key="5">
    <source>
        <dbReference type="ARBA" id="ARBA00022692"/>
    </source>
</evidence>
<keyword evidence="7 8" id="KW-0472">Membrane</keyword>
<feature type="transmembrane region" description="Helical" evidence="8">
    <location>
        <begin position="21"/>
        <end position="42"/>
    </location>
</feature>
<dbReference type="PANTHER" id="PTHR43867">
    <property type="entry name" value="CELLULOSE SYNTHASE CATALYTIC SUBUNIT A [UDP-FORMING]"/>
    <property type="match status" value="1"/>
</dbReference>
<evidence type="ECO:0000256" key="8">
    <source>
        <dbReference type="SAM" id="Phobius"/>
    </source>
</evidence>